<dbReference type="AlphaFoldDB" id="A0A316TWY4"/>
<comment type="caution">
    <text evidence="2">The sequence shown here is derived from an EMBL/GenBank/DDBJ whole genome shotgun (WGS) entry which is preliminary data.</text>
</comment>
<dbReference type="Gene3D" id="1.10.290.10">
    <property type="entry name" value="Topoisomerase I, domain 4"/>
    <property type="match status" value="1"/>
</dbReference>
<dbReference type="GO" id="GO:0003677">
    <property type="term" value="F:DNA binding"/>
    <property type="evidence" value="ECO:0007669"/>
    <property type="project" value="InterPro"/>
</dbReference>
<gene>
    <name evidence="2" type="ORF">DDZ15_07440</name>
</gene>
<dbReference type="GO" id="GO:0003917">
    <property type="term" value="F:DNA topoisomerase type I (single strand cut, ATP-independent) activity"/>
    <property type="evidence" value="ECO:0007669"/>
    <property type="project" value="InterPro"/>
</dbReference>
<dbReference type="Pfam" id="PF01751">
    <property type="entry name" value="Toprim"/>
    <property type="match status" value="1"/>
</dbReference>
<dbReference type="InterPro" id="IPR023405">
    <property type="entry name" value="Topo_IA_core_domain"/>
</dbReference>
<feature type="domain" description="Toprim" evidence="1">
    <location>
        <begin position="7"/>
        <end position="105"/>
    </location>
</feature>
<keyword evidence="3" id="KW-1185">Reference proteome</keyword>
<protein>
    <recommendedName>
        <fullName evidence="1">Toprim domain-containing protein</fullName>
    </recommendedName>
</protein>
<dbReference type="InterPro" id="IPR000380">
    <property type="entry name" value="Topo_IA"/>
</dbReference>
<name>A0A316TWY4_9BACT</name>
<evidence type="ECO:0000259" key="1">
    <source>
        <dbReference type="Pfam" id="PF01751"/>
    </source>
</evidence>
<dbReference type="OrthoDB" id="1522569at2"/>
<dbReference type="InterPro" id="IPR013826">
    <property type="entry name" value="Topo_IA_cen_sub3"/>
</dbReference>
<dbReference type="EMBL" id="QGGB01000005">
    <property type="protein sequence ID" value="PWN07092.1"/>
    <property type="molecule type" value="Genomic_DNA"/>
</dbReference>
<dbReference type="PANTHER" id="PTHR42785:SF1">
    <property type="entry name" value="DNA TOPOISOMERASE"/>
    <property type="match status" value="1"/>
</dbReference>
<proteinExistence type="predicted"/>
<sequence length="453" mass="51727">MSNSIYTLLIVESPVMARLIQNVAPSSVFVLSTGGYCWKPEYDPDRNRLNAVANPDQAVFRKELKEQSKWAGNIVVATDTDPSGDFIAWSLSRFLKSSLLKRGKIRHISKAGIIQMLSETTELNASHLEERLKNRHMIRTLWHRASSLPEPDMAAVAAAFSGKLPYQTFADENGYTFKSTHAVYASPDEWFPVSPDPALDEFRNYRPLSTFDIIEYAVQHGVSDTYTEAEQLLFSLFQHRLHLCNESLISYPRTDANAFYSETWEGLHTRFLQTGADTVFKPGFLRETADPNIPHESVHPLRLDLTPDRVKGELDTKTGELYRLIYHYTLRSLSMPEPLDQPLTNDLMGDACFYTAEKRDKSETESLRPVCTVSDFGKRVNKLGFITPSVFGTRINEWIDKEYITVENRLVLPGRKVLPMMKRSEYYLQLLLELKSASRENLEPETVKRILTS</sequence>
<evidence type="ECO:0000313" key="3">
    <source>
        <dbReference type="Proteomes" id="UP000245533"/>
    </source>
</evidence>
<evidence type="ECO:0000313" key="2">
    <source>
        <dbReference type="EMBL" id="PWN07092.1"/>
    </source>
</evidence>
<dbReference type="Proteomes" id="UP000245533">
    <property type="component" value="Unassembled WGS sequence"/>
</dbReference>
<dbReference type="SUPFAM" id="SSF56712">
    <property type="entry name" value="Prokaryotic type I DNA topoisomerase"/>
    <property type="match status" value="1"/>
</dbReference>
<dbReference type="RefSeq" id="WP_109646441.1">
    <property type="nucleotide sequence ID" value="NZ_QGGB01000005.1"/>
</dbReference>
<dbReference type="GO" id="GO:0006265">
    <property type="term" value="P:DNA topological change"/>
    <property type="evidence" value="ECO:0007669"/>
    <property type="project" value="InterPro"/>
</dbReference>
<reference evidence="2 3" key="1">
    <citation type="submission" date="2018-05" db="EMBL/GenBank/DDBJ databases">
        <title>Rhodohalobacter halophilus gen. nov., sp. nov., a moderately halophilic member of the family Balneolaceae.</title>
        <authorList>
            <person name="Liu Z.-W."/>
        </authorList>
    </citation>
    <scope>NUCLEOTIDE SEQUENCE [LARGE SCALE GENOMIC DNA]</scope>
    <source>
        <strain evidence="2 3">8A47</strain>
    </source>
</reference>
<organism evidence="2 3">
    <name type="scientific">Rhodohalobacter mucosus</name>
    <dbReference type="NCBI Taxonomy" id="2079485"/>
    <lineage>
        <taxon>Bacteria</taxon>
        <taxon>Pseudomonadati</taxon>
        <taxon>Balneolota</taxon>
        <taxon>Balneolia</taxon>
        <taxon>Balneolales</taxon>
        <taxon>Balneolaceae</taxon>
        <taxon>Rhodohalobacter</taxon>
    </lineage>
</organism>
<dbReference type="PANTHER" id="PTHR42785">
    <property type="entry name" value="DNA TOPOISOMERASE, TYPE IA, CORE"/>
    <property type="match status" value="1"/>
</dbReference>
<dbReference type="InterPro" id="IPR006171">
    <property type="entry name" value="TOPRIM_dom"/>
</dbReference>
<dbReference type="Gene3D" id="3.40.50.140">
    <property type="match status" value="1"/>
</dbReference>
<accession>A0A316TWY4</accession>